<keyword evidence="2" id="KW-0645">Protease</keyword>
<evidence type="ECO:0000259" key="1">
    <source>
        <dbReference type="Pfam" id="PF00144"/>
    </source>
</evidence>
<dbReference type="Pfam" id="PF00144">
    <property type="entry name" value="Beta-lactamase"/>
    <property type="match status" value="1"/>
</dbReference>
<sequence length="390" mass="42772">MTFAVLLLMLLFAASSCNNPSKEEIANQKLEQVLEETGAVGLAVAVVKDGGIIFSNTYGKRNLETGGTIAQDDLFRIASISKSFTTTALMTLVEQGVLSIDSDVSDLVGFLVRNPKFPDKVITLKMLLSHTSSLNDFQGYFTLDVFNPDKNPDYAKCYNDYEPGSKYQYCNLGFNTIGAIAEKFSGIRFDKFVSEKLLNPMGLEASFNPDDLDRAKFVPLYTYYQQDTVTGEPAGFRESPAAYASRANVIDSAYVMGYTTPIFSPTGGMKISATGLARYMAMHMNKGTDPVTGAVIISPESSALMQQPVVETGEGEHYCLALRTTRTLIPGELMTGHTGSAYGLFSAMFFEPQKGFGFVMITNGYDPKYEDGFTVIQRDVIRALYDVFVK</sequence>
<dbReference type="InterPro" id="IPR050491">
    <property type="entry name" value="AmpC-like"/>
</dbReference>
<keyword evidence="2" id="KW-0031">Aminopeptidase</keyword>
<dbReference type="PANTHER" id="PTHR46825:SF9">
    <property type="entry name" value="BETA-LACTAMASE-RELATED DOMAIN-CONTAINING PROTEIN"/>
    <property type="match status" value="1"/>
</dbReference>
<dbReference type="GO" id="GO:0004177">
    <property type="term" value="F:aminopeptidase activity"/>
    <property type="evidence" value="ECO:0007669"/>
    <property type="project" value="UniProtKB-KW"/>
</dbReference>
<proteinExistence type="predicted"/>
<evidence type="ECO:0000313" key="2">
    <source>
        <dbReference type="EMBL" id="MPM52706.1"/>
    </source>
</evidence>
<accession>A0A645AIG2</accession>
<dbReference type="InterPro" id="IPR012338">
    <property type="entry name" value="Beta-lactam/transpept-like"/>
</dbReference>
<dbReference type="EC" id="3.4.11.19" evidence="2"/>
<dbReference type="EMBL" id="VSSQ01013989">
    <property type="protein sequence ID" value="MPM52706.1"/>
    <property type="molecule type" value="Genomic_DNA"/>
</dbReference>
<dbReference type="InterPro" id="IPR001466">
    <property type="entry name" value="Beta-lactam-related"/>
</dbReference>
<keyword evidence="2" id="KW-0378">Hydrolase</keyword>
<name>A0A645AIG2_9ZZZZ</name>
<dbReference type="SUPFAM" id="SSF56601">
    <property type="entry name" value="beta-lactamase/transpeptidase-like"/>
    <property type="match status" value="1"/>
</dbReference>
<organism evidence="2">
    <name type="scientific">bioreactor metagenome</name>
    <dbReference type="NCBI Taxonomy" id="1076179"/>
    <lineage>
        <taxon>unclassified sequences</taxon>
        <taxon>metagenomes</taxon>
        <taxon>ecological metagenomes</taxon>
    </lineage>
</organism>
<comment type="caution">
    <text evidence="2">The sequence shown here is derived from an EMBL/GenBank/DDBJ whole genome shotgun (WGS) entry which is preliminary data.</text>
</comment>
<dbReference type="PANTHER" id="PTHR46825">
    <property type="entry name" value="D-ALANYL-D-ALANINE-CARBOXYPEPTIDASE/ENDOPEPTIDASE AMPH"/>
    <property type="match status" value="1"/>
</dbReference>
<protein>
    <submittedName>
        <fullName evidence="2">D-aminopeptidase</fullName>
        <ecNumber evidence="2">3.4.11.19</ecNumber>
    </submittedName>
</protein>
<dbReference type="Gene3D" id="3.40.710.10">
    <property type="entry name" value="DD-peptidase/beta-lactamase superfamily"/>
    <property type="match status" value="1"/>
</dbReference>
<gene>
    <name evidence="2" type="primary">dap_32</name>
    <name evidence="2" type="ORF">SDC9_99467</name>
</gene>
<reference evidence="2" key="1">
    <citation type="submission" date="2019-08" db="EMBL/GenBank/DDBJ databases">
        <authorList>
            <person name="Kucharzyk K."/>
            <person name="Murdoch R.W."/>
            <person name="Higgins S."/>
            <person name="Loffler F."/>
        </authorList>
    </citation>
    <scope>NUCLEOTIDE SEQUENCE</scope>
</reference>
<feature type="domain" description="Beta-lactamase-related" evidence="1">
    <location>
        <begin position="27"/>
        <end position="367"/>
    </location>
</feature>
<dbReference type="AlphaFoldDB" id="A0A645AIG2"/>